<dbReference type="GO" id="GO:0009159">
    <property type="term" value="P:deoxyribonucleoside monophosphate catabolic process"/>
    <property type="evidence" value="ECO:0007669"/>
    <property type="project" value="TreeGrafter"/>
</dbReference>
<evidence type="ECO:0000313" key="3">
    <source>
        <dbReference type="Proteomes" id="UP000262582"/>
    </source>
</evidence>
<dbReference type="OrthoDB" id="9795789at2"/>
<dbReference type="KEGG" id="aell:AELL_1153"/>
<evidence type="ECO:0000313" key="2">
    <source>
        <dbReference type="EMBL" id="RXI30579.1"/>
    </source>
</evidence>
<dbReference type="AlphaFoldDB" id="A0A347U7J5"/>
<dbReference type="Proteomes" id="UP000290588">
    <property type="component" value="Unassembled WGS sequence"/>
</dbReference>
<proteinExistence type="predicted"/>
<dbReference type="InterPro" id="IPR007710">
    <property type="entry name" value="Nucleoside_deoxyribTrfase"/>
</dbReference>
<dbReference type="SUPFAM" id="SSF52309">
    <property type="entry name" value="N-(deoxy)ribosyltransferase-like"/>
    <property type="match status" value="1"/>
</dbReference>
<evidence type="ECO:0000313" key="1">
    <source>
        <dbReference type="EMBL" id="AXX94823.1"/>
    </source>
</evidence>
<reference evidence="1 3" key="2">
    <citation type="submission" date="2018-08" db="EMBL/GenBank/DDBJ databases">
        <title>Complete genome of the Arcobacter ellisii type strain LMG 26155.</title>
        <authorList>
            <person name="Miller W.G."/>
            <person name="Yee E."/>
            <person name="Bono J.L."/>
        </authorList>
    </citation>
    <scope>NUCLEOTIDE SEQUENCE [LARGE SCALE GENOMIC DNA]</scope>
    <source>
        <strain evidence="1 3">LMG 26155</strain>
    </source>
</reference>
<gene>
    <name evidence="1" type="ORF">AELL_1153</name>
    <name evidence="2" type="ORF">CP962_07365</name>
</gene>
<dbReference type="Proteomes" id="UP000262582">
    <property type="component" value="Chromosome"/>
</dbReference>
<name>A0A347U7J5_9BACT</name>
<dbReference type="Pfam" id="PF05014">
    <property type="entry name" value="Nuc_deoxyrib_tr"/>
    <property type="match status" value="1"/>
</dbReference>
<reference evidence="2 4" key="1">
    <citation type="submission" date="2017-09" db="EMBL/GenBank/DDBJ databases">
        <title>Genomics of the genus Arcobacter.</title>
        <authorList>
            <person name="Perez-Cataluna A."/>
            <person name="Figueras M.J."/>
            <person name="Salas-Masso N."/>
        </authorList>
    </citation>
    <scope>NUCLEOTIDE SEQUENCE [LARGE SCALE GENOMIC DNA]</scope>
    <source>
        <strain evidence="2 4">CECT 7837</strain>
    </source>
</reference>
<dbReference type="PANTHER" id="PTHR15364">
    <property type="entry name" value="2'-DEOXYNUCLEOSIDE 5'-PHOSPHATE N-HYDROLASE 1"/>
    <property type="match status" value="1"/>
</dbReference>
<dbReference type="EMBL" id="NXIG01000006">
    <property type="protein sequence ID" value="RXI30579.1"/>
    <property type="molecule type" value="Genomic_DNA"/>
</dbReference>
<protein>
    <submittedName>
        <fullName evidence="2">Nucleoside 2-deoxyribosyltransferase</fullName>
    </submittedName>
</protein>
<accession>A0A347U7J5</accession>
<dbReference type="Gene3D" id="3.40.50.450">
    <property type="match status" value="1"/>
</dbReference>
<dbReference type="PANTHER" id="PTHR15364:SF0">
    <property type="entry name" value="2'-DEOXYNUCLEOSIDE 5'-PHOSPHATE N-HYDROLASE 1"/>
    <property type="match status" value="1"/>
</dbReference>
<dbReference type="EMBL" id="CP032097">
    <property type="protein sequence ID" value="AXX94823.1"/>
    <property type="molecule type" value="Genomic_DNA"/>
</dbReference>
<sequence length="165" mass="19049">MKKIYIAGFDVFESNSIEIGKKYVQLCKNYGFEGLYPLDNIVDFNQEKRKIAQDIFKANVNLINQCDIVIANLNSFRGKEADSGTVWECGYATALGKKVYGYMKKEQNYIDSFSKDEKNVIDDVTYDLENRVIEDFDYPINLMIACSIEKMVFGEFEDCLKEICK</sequence>
<dbReference type="GO" id="GO:0070694">
    <property type="term" value="F:5-hydroxymethyl-dUMP N-hydrolase activity"/>
    <property type="evidence" value="ECO:0007669"/>
    <property type="project" value="TreeGrafter"/>
</dbReference>
<evidence type="ECO:0000313" key="4">
    <source>
        <dbReference type="Proteomes" id="UP000290588"/>
    </source>
</evidence>
<keyword evidence="3" id="KW-1185">Reference proteome</keyword>
<dbReference type="RefSeq" id="WP_118917031.1">
    <property type="nucleotide sequence ID" value="NZ_CP032097.1"/>
</dbReference>
<dbReference type="InterPro" id="IPR051239">
    <property type="entry name" value="2'-dNMP_N-hydrolase"/>
</dbReference>
<organism evidence="2 4">
    <name type="scientific">Arcobacter ellisii</name>
    <dbReference type="NCBI Taxonomy" id="913109"/>
    <lineage>
        <taxon>Bacteria</taxon>
        <taxon>Pseudomonadati</taxon>
        <taxon>Campylobacterota</taxon>
        <taxon>Epsilonproteobacteria</taxon>
        <taxon>Campylobacterales</taxon>
        <taxon>Arcobacteraceae</taxon>
        <taxon>Arcobacter</taxon>
    </lineage>
</organism>